<name>A0ACC2P240_9HYME</name>
<dbReference type="EMBL" id="CM056742">
    <property type="protein sequence ID" value="KAJ8677650.1"/>
    <property type="molecule type" value="Genomic_DNA"/>
</dbReference>
<comment type="caution">
    <text evidence="1">The sequence shown here is derived from an EMBL/GenBank/DDBJ whole genome shotgun (WGS) entry which is preliminary data.</text>
</comment>
<dbReference type="Proteomes" id="UP001239111">
    <property type="component" value="Chromosome 2"/>
</dbReference>
<organism evidence="1 2">
    <name type="scientific">Eretmocerus hayati</name>
    <dbReference type="NCBI Taxonomy" id="131215"/>
    <lineage>
        <taxon>Eukaryota</taxon>
        <taxon>Metazoa</taxon>
        <taxon>Ecdysozoa</taxon>
        <taxon>Arthropoda</taxon>
        <taxon>Hexapoda</taxon>
        <taxon>Insecta</taxon>
        <taxon>Pterygota</taxon>
        <taxon>Neoptera</taxon>
        <taxon>Endopterygota</taxon>
        <taxon>Hymenoptera</taxon>
        <taxon>Apocrita</taxon>
        <taxon>Proctotrupomorpha</taxon>
        <taxon>Chalcidoidea</taxon>
        <taxon>Aphelinidae</taxon>
        <taxon>Aphelininae</taxon>
        <taxon>Eretmocerus</taxon>
    </lineage>
</organism>
<evidence type="ECO:0000313" key="2">
    <source>
        <dbReference type="Proteomes" id="UP001239111"/>
    </source>
</evidence>
<accession>A0ACC2P240</accession>
<proteinExistence type="predicted"/>
<evidence type="ECO:0000313" key="1">
    <source>
        <dbReference type="EMBL" id="KAJ8677650.1"/>
    </source>
</evidence>
<reference evidence="1" key="1">
    <citation type="submission" date="2023-04" db="EMBL/GenBank/DDBJ databases">
        <title>A chromosome-level genome assembly of the parasitoid wasp Eretmocerus hayati.</title>
        <authorList>
            <person name="Zhong Y."/>
            <person name="Liu S."/>
            <person name="Liu Y."/>
        </authorList>
    </citation>
    <scope>NUCLEOTIDE SEQUENCE</scope>
    <source>
        <strain evidence="1">ZJU_SS_LIU_2023</strain>
    </source>
</reference>
<gene>
    <name evidence="1" type="ORF">QAD02_013437</name>
</gene>
<keyword evidence="2" id="KW-1185">Reference proteome</keyword>
<protein>
    <submittedName>
        <fullName evidence="1">Uncharacterized protein</fullName>
    </submittedName>
</protein>
<sequence length="681" mass="77259">MKVRNEDLTYSGMIPPENAYMSVSERVMRCRWQTQQAIMDMIIFSTIPHTIRSNPCHRYYLPLLWMQSEFGEWLTFRVTFFEKGHRFMDLGTFFAPNFLYITLPESTSSHRDIILKDRSHSNPSPRSCVQGSQGRILREPPPGSNVSDGDGDDNGASVSRPIVPDSLTQISVTPVENVPLASDSSDMKVSSESEDELVPQNVIDKASIHCNEYVDHAGPSCPAQGDMSDTSSDESSNCFYDTSSQDTSDSDVEETKCGAKDSSAPFGEQLLFWALKNKVRHTMLTELLKILQPRFPELPKTAKTFLHNKPSPQYQIKKFMPGDESDKSEFVYFEIEEHFKKIVNPNLHLHSMIIFLMFFIDGLPLFKSSPISFWPILGKVIYMMATINMHDLLHMPDDVEEMGCDITQYTAFPFENNLGVTLKGGLRSDNKPLAQICQRTAEQDLSIERPEVPATHRILKIAKRRERRVITKLKCRGFEMSSSYPKNIGLLDNGDFMRITEIYQEEGGDVNKIYSKGTIFVKKAPALLIHQNALRDESGNNLVIVPDLWINYGEGEENDDFWIVGYINTNDSAIRGFVENPLPAAPAGWPEHKCYPQAMAKSYNGAILILQSLKEADEILSQKKPRAMRGRKKLSYYQTELASGKATDMNTYEVSLESFPNMNVYVQDEHEQLTENNDHSL</sequence>